<dbReference type="Pfam" id="PF00528">
    <property type="entry name" value="BPD_transp_1"/>
    <property type="match status" value="1"/>
</dbReference>
<gene>
    <name evidence="7" type="ORF">H8692_00705</name>
</gene>
<dbReference type="Gene3D" id="1.10.3720.10">
    <property type="entry name" value="MetI-like"/>
    <property type="match status" value="1"/>
</dbReference>
<keyword evidence="8" id="KW-1185">Reference proteome</keyword>
<dbReference type="PANTHER" id="PTHR43632">
    <property type="entry name" value="PERMEASE COMPONENT OF TUNGSTATE ABC TRANSPORTER"/>
    <property type="match status" value="1"/>
</dbReference>
<dbReference type="EMBL" id="JACRTA010000001">
    <property type="protein sequence ID" value="MBC8567283.1"/>
    <property type="molecule type" value="Genomic_DNA"/>
</dbReference>
<proteinExistence type="inferred from homology"/>
<comment type="caution">
    <text evidence="7">The sequence shown here is derived from an EMBL/GenBank/DDBJ whole genome shotgun (WGS) entry which is preliminary data.</text>
</comment>
<dbReference type="GO" id="GO:0005886">
    <property type="term" value="C:plasma membrane"/>
    <property type="evidence" value="ECO:0007669"/>
    <property type="project" value="UniProtKB-SubCell"/>
</dbReference>
<dbReference type="InterPro" id="IPR035906">
    <property type="entry name" value="MetI-like_sf"/>
</dbReference>
<dbReference type="InterPro" id="IPR000515">
    <property type="entry name" value="MetI-like"/>
</dbReference>
<evidence type="ECO:0000256" key="5">
    <source>
        <dbReference type="RuleBase" id="RU363032"/>
    </source>
</evidence>
<dbReference type="PANTHER" id="PTHR43632:SF1">
    <property type="entry name" value="PERMEASE COMPONENT OF TUNGSTATE ABC TRANSPORTER"/>
    <property type="match status" value="1"/>
</dbReference>
<dbReference type="GO" id="GO:0055085">
    <property type="term" value="P:transmembrane transport"/>
    <property type="evidence" value="ECO:0007669"/>
    <property type="project" value="InterPro"/>
</dbReference>
<feature type="domain" description="ABC transmembrane type-1" evidence="6">
    <location>
        <begin position="26"/>
        <end position="222"/>
    </location>
</feature>
<evidence type="ECO:0000256" key="4">
    <source>
        <dbReference type="ARBA" id="ARBA00023136"/>
    </source>
</evidence>
<evidence type="ECO:0000256" key="3">
    <source>
        <dbReference type="ARBA" id="ARBA00022989"/>
    </source>
</evidence>
<name>A0A926E4Z4_9FIRM</name>
<keyword evidence="4 5" id="KW-0472">Membrane</keyword>
<dbReference type="PROSITE" id="PS50928">
    <property type="entry name" value="ABC_TM1"/>
    <property type="match status" value="1"/>
</dbReference>
<evidence type="ECO:0000256" key="2">
    <source>
        <dbReference type="ARBA" id="ARBA00022692"/>
    </source>
</evidence>
<dbReference type="CDD" id="cd06261">
    <property type="entry name" value="TM_PBP2"/>
    <property type="match status" value="1"/>
</dbReference>
<feature type="transmembrane region" description="Helical" evidence="5">
    <location>
        <begin position="98"/>
        <end position="123"/>
    </location>
</feature>
<dbReference type="RefSeq" id="WP_177269874.1">
    <property type="nucleotide sequence ID" value="NZ_JACRTA010000001.1"/>
</dbReference>
<dbReference type="Proteomes" id="UP000610862">
    <property type="component" value="Unassembled WGS sequence"/>
</dbReference>
<evidence type="ECO:0000259" key="6">
    <source>
        <dbReference type="PROSITE" id="PS50928"/>
    </source>
</evidence>
<keyword evidence="2 5" id="KW-0812">Transmembrane</keyword>
<dbReference type="AlphaFoldDB" id="A0A926E4Z4"/>
<organism evidence="7 8">
    <name type="scientific">Lentihominibacter hominis</name>
    <dbReference type="NCBI Taxonomy" id="2763645"/>
    <lineage>
        <taxon>Bacteria</taxon>
        <taxon>Bacillati</taxon>
        <taxon>Bacillota</taxon>
        <taxon>Clostridia</taxon>
        <taxon>Peptostreptococcales</taxon>
        <taxon>Anaerovoracaceae</taxon>
        <taxon>Lentihominibacter</taxon>
    </lineage>
</organism>
<keyword evidence="3 5" id="KW-1133">Transmembrane helix</keyword>
<feature type="transmembrane region" description="Helical" evidence="5">
    <location>
        <begin position="65"/>
        <end position="86"/>
    </location>
</feature>
<reference evidence="7" key="1">
    <citation type="submission" date="2020-08" db="EMBL/GenBank/DDBJ databases">
        <title>Genome public.</title>
        <authorList>
            <person name="Liu C."/>
            <person name="Sun Q."/>
        </authorList>
    </citation>
    <scope>NUCLEOTIDE SEQUENCE</scope>
    <source>
        <strain evidence="7">NSJ-24</strain>
    </source>
</reference>
<evidence type="ECO:0000313" key="7">
    <source>
        <dbReference type="EMBL" id="MBC8567283.1"/>
    </source>
</evidence>
<keyword evidence="5" id="KW-0813">Transport</keyword>
<dbReference type="NCBIfam" id="NF038017">
    <property type="entry name" value="ABC_perm1"/>
    <property type="match status" value="1"/>
</dbReference>
<comment type="similarity">
    <text evidence="5">Belongs to the binding-protein-dependent transport system permease family.</text>
</comment>
<protein>
    <submittedName>
        <fullName evidence="7">ABC transporter permease</fullName>
    </submittedName>
</protein>
<feature type="transmembrane region" description="Helical" evidence="5">
    <location>
        <begin position="204"/>
        <end position="225"/>
    </location>
</feature>
<dbReference type="SUPFAM" id="SSF161098">
    <property type="entry name" value="MetI-like"/>
    <property type="match status" value="1"/>
</dbReference>
<evidence type="ECO:0000256" key="1">
    <source>
        <dbReference type="ARBA" id="ARBA00004141"/>
    </source>
</evidence>
<accession>A0A926E4Z4</accession>
<comment type="subcellular location">
    <subcellularLocation>
        <location evidence="5">Cell membrane</location>
        <topology evidence="5">Multi-pass membrane protein</topology>
    </subcellularLocation>
    <subcellularLocation>
        <location evidence="1">Membrane</location>
        <topology evidence="1">Multi-pass membrane protein</topology>
    </subcellularLocation>
</comment>
<dbReference type="InterPro" id="IPR049783">
    <property type="entry name" value="ABC_perm_TupB-like"/>
</dbReference>
<sequence length="231" mass="25002">MDTIGHGITEAIKLIFTADKEIFQIVGLSLYISFSSVVISSVIGIPAGILIGTYDFKGKGIIVRLIYTFMSLPPVIAGLTVFLIFMRRGPLGSLQLNYTVPAMVIAQVCLVTPIIIGLTYNIVKEKARAVNALGITLGAGRIRRGRLLIYEMRVGVTTAVVTGFGRAVSEVGAVMIVGGNIKGKTRVMTTYISELKGMGNYDRAIAVGIILLLISFMVNAVLYHFQERESR</sequence>
<feature type="transmembrane region" description="Helical" evidence="5">
    <location>
        <begin position="30"/>
        <end position="53"/>
    </location>
</feature>
<evidence type="ECO:0000313" key="8">
    <source>
        <dbReference type="Proteomes" id="UP000610862"/>
    </source>
</evidence>